<dbReference type="RefSeq" id="WP_388007278.1">
    <property type="nucleotide sequence ID" value="NZ_JBHUEE010000006.1"/>
</dbReference>
<feature type="region of interest" description="Disordered" evidence="1">
    <location>
        <begin position="18"/>
        <end position="55"/>
    </location>
</feature>
<organism evidence="2 3">
    <name type="scientific">Georgenia deserti</name>
    <dbReference type="NCBI Taxonomy" id="2093781"/>
    <lineage>
        <taxon>Bacteria</taxon>
        <taxon>Bacillati</taxon>
        <taxon>Actinomycetota</taxon>
        <taxon>Actinomycetes</taxon>
        <taxon>Micrococcales</taxon>
        <taxon>Bogoriellaceae</taxon>
        <taxon>Georgenia</taxon>
    </lineage>
</organism>
<proteinExistence type="predicted"/>
<keyword evidence="3" id="KW-1185">Reference proteome</keyword>
<accession>A0ABW4L648</accession>
<dbReference type="Proteomes" id="UP001597277">
    <property type="component" value="Unassembled WGS sequence"/>
</dbReference>
<evidence type="ECO:0000313" key="3">
    <source>
        <dbReference type="Proteomes" id="UP001597277"/>
    </source>
</evidence>
<name>A0ABW4L648_9MICO</name>
<evidence type="ECO:0000313" key="2">
    <source>
        <dbReference type="EMBL" id="MFD1718624.1"/>
    </source>
</evidence>
<dbReference type="EMBL" id="JBHUEE010000006">
    <property type="protein sequence ID" value="MFD1718624.1"/>
    <property type="molecule type" value="Genomic_DNA"/>
</dbReference>
<reference evidence="3" key="1">
    <citation type="journal article" date="2019" name="Int. J. Syst. Evol. Microbiol.">
        <title>The Global Catalogue of Microorganisms (GCM) 10K type strain sequencing project: providing services to taxonomists for standard genome sequencing and annotation.</title>
        <authorList>
            <consortium name="The Broad Institute Genomics Platform"/>
            <consortium name="The Broad Institute Genome Sequencing Center for Infectious Disease"/>
            <person name="Wu L."/>
            <person name="Ma J."/>
        </authorList>
    </citation>
    <scope>NUCLEOTIDE SEQUENCE [LARGE SCALE GENOMIC DNA]</scope>
    <source>
        <strain evidence="3">JCM 17130</strain>
    </source>
</reference>
<evidence type="ECO:0000256" key="1">
    <source>
        <dbReference type="SAM" id="MobiDB-lite"/>
    </source>
</evidence>
<sequence>MDRWSTVVEGSDARRRALAPGTACGSDTGIAVRLPRRRRGAPSSSLYRHRRRAGV</sequence>
<gene>
    <name evidence="2" type="ORF">ACFSE6_12320</name>
</gene>
<protein>
    <submittedName>
        <fullName evidence="2">Uncharacterized protein</fullName>
    </submittedName>
</protein>
<comment type="caution">
    <text evidence="2">The sequence shown here is derived from an EMBL/GenBank/DDBJ whole genome shotgun (WGS) entry which is preliminary data.</text>
</comment>